<feature type="compositionally biased region" description="Basic and acidic residues" evidence="1">
    <location>
        <begin position="35"/>
        <end position="44"/>
    </location>
</feature>
<dbReference type="GO" id="GO:0031931">
    <property type="term" value="C:TORC1 complex"/>
    <property type="evidence" value="ECO:0007669"/>
    <property type="project" value="InterPro"/>
</dbReference>
<evidence type="ECO:0000256" key="1">
    <source>
        <dbReference type="SAM" id="MobiDB-lite"/>
    </source>
</evidence>
<feature type="compositionally biased region" description="Basic residues" evidence="1">
    <location>
        <begin position="112"/>
        <end position="132"/>
    </location>
</feature>
<dbReference type="RefSeq" id="XP_018714204.1">
    <property type="nucleotide sequence ID" value="XM_018856855.1"/>
</dbReference>
<name>A0A1A0HIQ7_9ASCO</name>
<feature type="compositionally biased region" description="Basic and acidic residues" evidence="1">
    <location>
        <begin position="87"/>
        <end position="99"/>
    </location>
</feature>
<organism evidence="2 3">
    <name type="scientific">Metschnikowia bicuspidata var. bicuspidata NRRL YB-4993</name>
    <dbReference type="NCBI Taxonomy" id="869754"/>
    <lineage>
        <taxon>Eukaryota</taxon>
        <taxon>Fungi</taxon>
        <taxon>Dikarya</taxon>
        <taxon>Ascomycota</taxon>
        <taxon>Saccharomycotina</taxon>
        <taxon>Pichiomycetes</taxon>
        <taxon>Metschnikowiaceae</taxon>
        <taxon>Metschnikowia</taxon>
    </lineage>
</organism>
<feature type="compositionally biased region" description="Basic and acidic residues" evidence="1">
    <location>
        <begin position="1"/>
        <end position="10"/>
    </location>
</feature>
<dbReference type="GeneID" id="30029831"/>
<feature type="region of interest" description="Disordered" evidence="1">
    <location>
        <begin position="297"/>
        <end position="318"/>
    </location>
</feature>
<dbReference type="STRING" id="869754.A0A1A0HIQ7"/>
<keyword evidence="3" id="KW-1185">Reference proteome</keyword>
<dbReference type="OrthoDB" id="5430106at2759"/>
<dbReference type="AlphaFoldDB" id="A0A1A0HIQ7"/>
<comment type="caution">
    <text evidence="2">The sequence shown here is derived from an EMBL/GenBank/DDBJ whole genome shotgun (WGS) entry which is preliminary data.</text>
</comment>
<proteinExistence type="predicted"/>
<dbReference type="EMBL" id="LXTC01000001">
    <property type="protein sequence ID" value="OBA23723.1"/>
    <property type="molecule type" value="Genomic_DNA"/>
</dbReference>
<reference evidence="2 3" key="1">
    <citation type="submission" date="2016-05" db="EMBL/GenBank/DDBJ databases">
        <title>Comparative genomics of biotechnologically important yeasts.</title>
        <authorList>
            <consortium name="DOE Joint Genome Institute"/>
            <person name="Riley R."/>
            <person name="Haridas S."/>
            <person name="Wolfe K.H."/>
            <person name="Lopes M.R."/>
            <person name="Hittinger C.T."/>
            <person name="Goker M."/>
            <person name="Salamov A."/>
            <person name="Wisecaver J."/>
            <person name="Long T.M."/>
            <person name="Aerts A.L."/>
            <person name="Barry K."/>
            <person name="Choi C."/>
            <person name="Clum A."/>
            <person name="Coughlan A.Y."/>
            <person name="Deshpande S."/>
            <person name="Douglass A.P."/>
            <person name="Hanson S.J."/>
            <person name="Klenk H.-P."/>
            <person name="LaButti K."/>
            <person name="Lapidus A."/>
            <person name="Lindquist E."/>
            <person name="Lipzen A."/>
            <person name="Meier-kolthoff J.P."/>
            <person name="Ohm R.A."/>
            <person name="Otillar R.P."/>
            <person name="Pangilinan J."/>
            <person name="Peng Y."/>
            <person name="Rokas A."/>
            <person name="Rosa C.A."/>
            <person name="Scheuner C."/>
            <person name="Sibirny A.A."/>
            <person name="Slot J.C."/>
            <person name="Stielow J.B."/>
            <person name="Sun H."/>
            <person name="Kurtzman C.P."/>
            <person name="Blackwell M."/>
            <person name="Grigoriev I.V."/>
            <person name="Jeffries T.W."/>
        </authorList>
    </citation>
    <scope>NUCLEOTIDE SEQUENCE [LARGE SCALE GENOMIC DNA]</scope>
    <source>
        <strain evidence="2 3">NRRL YB-4993</strain>
    </source>
</reference>
<feature type="region of interest" description="Disordered" evidence="1">
    <location>
        <begin position="384"/>
        <end position="408"/>
    </location>
</feature>
<dbReference type="PANTHER" id="PTHR22794">
    <property type="entry name" value="THAP DOMAIN PROTEIN 11"/>
    <property type="match status" value="1"/>
</dbReference>
<gene>
    <name evidence="2" type="ORF">METBIDRAFT_37303</name>
</gene>
<accession>A0A1A0HIQ7</accession>
<dbReference type="PANTHER" id="PTHR22794:SF2">
    <property type="entry name" value="THAP DOMAIN-CONTAINING PROTEIN 11"/>
    <property type="match status" value="1"/>
</dbReference>
<evidence type="ECO:0000313" key="3">
    <source>
        <dbReference type="Proteomes" id="UP000092555"/>
    </source>
</evidence>
<feature type="compositionally biased region" description="Basic residues" evidence="1">
    <location>
        <begin position="160"/>
        <end position="170"/>
    </location>
</feature>
<dbReference type="Proteomes" id="UP000092555">
    <property type="component" value="Unassembled WGS sequence"/>
</dbReference>
<dbReference type="InterPro" id="IPR018857">
    <property type="entry name" value="TORC1_cplx_su_TCO89"/>
</dbReference>
<feature type="region of interest" description="Disordered" evidence="1">
    <location>
        <begin position="1"/>
        <end position="171"/>
    </location>
</feature>
<dbReference type="Pfam" id="PF10452">
    <property type="entry name" value="TCO89"/>
    <property type="match status" value="2"/>
</dbReference>
<feature type="compositionally biased region" description="Polar residues" evidence="1">
    <location>
        <begin position="61"/>
        <end position="75"/>
    </location>
</feature>
<dbReference type="GO" id="GO:0000329">
    <property type="term" value="C:fungal-type vacuole membrane"/>
    <property type="evidence" value="ECO:0007669"/>
    <property type="project" value="TreeGrafter"/>
</dbReference>
<evidence type="ECO:0000313" key="2">
    <source>
        <dbReference type="EMBL" id="OBA23723.1"/>
    </source>
</evidence>
<sequence length="795" mass="86468">MSGSPREHLLHSTGNSNGAVFEKPAKTPADYVSYKAHETTDARIARGQQESGNSPPKPRQTEQQSRPGSRQSQAEQIGPDGSSRSSHLTEPEQAQDRPLSRNQGGKNSALGRKPHPRKPTHARSQSHTKPHTRLLLPAGSSKPPLSRSKSTDGIIPKTRPGVKRNPRSHTKLTTLQTPTKAALNGSLNRALGALQPLTKTVLRDSSKLYGLRKTVLNGSGRCTPQAVVKSGLSQSIKSNKSACSLKSMNTAVRTTNRSNTSLKALPGIGSAGPTGLKISSKRGKTILKLNEDDMYDDYEDMSGSSGNEDSAGHAPQVPHPEELYAADTSAGEQLGDRAEAYVLNEPENPQDHLGQLDQPSPADMEVLRSPESAVREPQAALLTMAEPEPASTTPGAQDPRQTGEGMDVHPGLKRNLYGGSFLLSQSTGMTRKIEPSSEMLRFAASEQGAIGDNAAGPGATATHGSYQPSQTIFSNLQRNDSKYLSNIKLQRQQGGATNTSALTLEPKKDFSSFLNNQPGANGHNIETRTQQRLWLQRENSFLDVSTNMDANHVSNFSNLSLNKLMFAHNYNNSNSVASSRHTPGSMANRIQSLEAGSTNGDSLSPTQHDMSANTANMLYVIQSGQQNSIQSRTEFERLNREYVNVRRHLNPVAESLNRVEKYGLDKKSLEMPKKADKKSTYATNTNANTFKEFAPSWEKNEGDSILLLNKLWQDALILSSSSTLSARILQQEQQRQHQTQQLQSDIPNSPHDLVGTNHMKEQRRNLGSNMARAPAPRAVQLVAGQTGLDLGTRLR</sequence>
<dbReference type="GO" id="GO:0031929">
    <property type="term" value="P:TOR signaling"/>
    <property type="evidence" value="ECO:0007669"/>
    <property type="project" value="InterPro"/>
</dbReference>
<protein>
    <submittedName>
        <fullName evidence="2">Uncharacterized protein</fullName>
    </submittedName>
</protein>